<comment type="caution">
    <text evidence="1">The sequence shown here is derived from an EMBL/GenBank/DDBJ whole genome shotgun (WGS) entry which is preliminary data.</text>
</comment>
<dbReference type="EMBL" id="JAHLQF010000001">
    <property type="protein sequence ID" value="MBU5482866.1"/>
    <property type="molecule type" value="Genomic_DNA"/>
</dbReference>
<organism evidence="1 2">
    <name type="scientific">Clostridium mobile</name>
    <dbReference type="NCBI Taxonomy" id="2841512"/>
    <lineage>
        <taxon>Bacteria</taxon>
        <taxon>Bacillati</taxon>
        <taxon>Bacillota</taxon>
        <taxon>Clostridia</taxon>
        <taxon>Eubacteriales</taxon>
        <taxon>Clostridiaceae</taxon>
        <taxon>Clostridium</taxon>
    </lineage>
</organism>
<dbReference type="Pfam" id="PF04199">
    <property type="entry name" value="Cyclase"/>
    <property type="match status" value="1"/>
</dbReference>
<name>A0ABS6ECF2_9CLOT</name>
<proteinExistence type="predicted"/>
<accession>A0ABS6ECF2</accession>
<dbReference type="PANTHER" id="PTHR31118">
    <property type="entry name" value="CYCLASE-LIKE PROTEIN 2"/>
    <property type="match status" value="1"/>
</dbReference>
<dbReference type="RefSeq" id="WP_216437280.1">
    <property type="nucleotide sequence ID" value="NZ_JAHLQF010000001.1"/>
</dbReference>
<dbReference type="InterPro" id="IPR007325">
    <property type="entry name" value="KFase/CYL"/>
</dbReference>
<evidence type="ECO:0000313" key="1">
    <source>
        <dbReference type="EMBL" id="MBU5482866.1"/>
    </source>
</evidence>
<protein>
    <submittedName>
        <fullName evidence="1">Cyclase family protein</fullName>
    </submittedName>
</protein>
<reference evidence="1 2" key="1">
    <citation type="submission" date="2021-06" db="EMBL/GenBank/DDBJ databases">
        <authorList>
            <person name="Sun Q."/>
            <person name="Li D."/>
        </authorList>
    </citation>
    <scope>NUCLEOTIDE SEQUENCE [LARGE SCALE GENOMIC DNA]</scope>
    <source>
        <strain evidence="1 2">MSJ-11</strain>
    </source>
</reference>
<keyword evidence="2" id="KW-1185">Reference proteome</keyword>
<gene>
    <name evidence="1" type="ORF">KQI86_00925</name>
</gene>
<sequence length="209" mass="23925">MNYIDLTHSIKDNLISYSKEETPHVYPLSTIDHSGFEVNKLIITTHTSTHVDAPKHIFDDGNTIDKVSLESCFGKAFIMDFSKYKNTVISLEIFCKYYQYEVDYILFYTGAEIYWNTNEYLNNYKYPSLELCNHLSNLPIKGIGMDTISVDGNESELFENHRVLLKNNKIIIENLKNLSLLKGKLCAIYIFPLKVHSGDGAPARVIAKI</sequence>
<dbReference type="Proteomes" id="UP000726170">
    <property type="component" value="Unassembled WGS sequence"/>
</dbReference>
<evidence type="ECO:0000313" key="2">
    <source>
        <dbReference type="Proteomes" id="UP000726170"/>
    </source>
</evidence>
<dbReference type="PANTHER" id="PTHR31118:SF12">
    <property type="entry name" value="CYCLASE-LIKE PROTEIN 2"/>
    <property type="match status" value="1"/>
</dbReference>